<accession>A0A427XRM3</accession>
<organism evidence="3 4">
    <name type="scientific">Saitozyma podzolica</name>
    <dbReference type="NCBI Taxonomy" id="1890683"/>
    <lineage>
        <taxon>Eukaryota</taxon>
        <taxon>Fungi</taxon>
        <taxon>Dikarya</taxon>
        <taxon>Basidiomycota</taxon>
        <taxon>Agaricomycotina</taxon>
        <taxon>Tremellomycetes</taxon>
        <taxon>Tremellales</taxon>
        <taxon>Trimorphomycetaceae</taxon>
        <taxon>Saitozyma</taxon>
    </lineage>
</organism>
<dbReference type="Proteomes" id="UP000279259">
    <property type="component" value="Unassembled WGS sequence"/>
</dbReference>
<protein>
    <recommendedName>
        <fullName evidence="5">Phosphoglycerate mutase</fullName>
    </recommendedName>
</protein>
<dbReference type="InterPro" id="IPR029033">
    <property type="entry name" value="His_PPase_superfam"/>
</dbReference>
<comment type="caution">
    <text evidence="3">The sequence shown here is derived from an EMBL/GenBank/DDBJ whole genome shotgun (WGS) entry which is preliminary data.</text>
</comment>
<evidence type="ECO:0008006" key="5">
    <source>
        <dbReference type="Google" id="ProtNLM"/>
    </source>
</evidence>
<dbReference type="InterPro" id="IPR013078">
    <property type="entry name" value="His_Pase_superF_clade-1"/>
</dbReference>
<dbReference type="PANTHER" id="PTHR46517">
    <property type="entry name" value="FRUCTOSE-2,6-BISPHOSPHATASE TIGAR"/>
    <property type="match status" value="1"/>
</dbReference>
<proteinExistence type="predicted"/>
<feature type="compositionally biased region" description="Polar residues" evidence="2">
    <location>
        <begin position="181"/>
        <end position="202"/>
    </location>
</feature>
<dbReference type="GO" id="GO:0043456">
    <property type="term" value="P:regulation of pentose-phosphate shunt"/>
    <property type="evidence" value="ECO:0007669"/>
    <property type="project" value="TreeGrafter"/>
</dbReference>
<keyword evidence="1" id="KW-0378">Hydrolase</keyword>
<evidence type="ECO:0000256" key="1">
    <source>
        <dbReference type="ARBA" id="ARBA00022801"/>
    </source>
</evidence>
<evidence type="ECO:0000313" key="4">
    <source>
        <dbReference type="Proteomes" id="UP000279259"/>
    </source>
</evidence>
<name>A0A427XRM3_9TREE</name>
<dbReference type="InterPro" id="IPR051695">
    <property type="entry name" value="Phosphoglycerate_Mutase"/>
</dbReference>
<dbReference type="GO" id="GO:0004331">
    <property type="term" value="F:fructose-2,6-bisphosphate 2-phosphatase activity"/>
    <property type="evidence" value="ECO:0007669"/>
    <property type="project" value="TreeGrafter"/>
</dbReference>
<dbReference type="PANTHER" id="PTHR46517:SF1">
    <property type="entry name" value="FRUCTOSE-2,6-BISPHOSPHATASE TIGAR"/>
    <property type="match status" value="1"/>
</dbReference>
<dbReference type="SUPFAM" id="SSF53254">
    <property type="entry name" value="Phosphoglycerate mutase-like"/>
    <property type="match status" value="1"/>
</dbReference>
<sequence>MLTLTVVRHGESTGMNQAKALGESLKTTRIDAIFASDLLRALWTAQQIEGNQADPRPSLTVSPLLREQHFGKAEQQPFGEKGGYVRQPGRRFKFDEGENLDDVHERAHQAIAQFIEPLLRESRGRPAESKHIAVVAHGVFNSEFIGALLSRRPHSQHLSWSYRGMTNTGWTRLEVGYASETSRCPTPQFDTHPQGVTLSSLPGSPPPATFDEDCPPLLTRILATDVTTHLEGVHRQKGGIGSQGYDAKQKDLRSFFSGASTNSE</sequence>
<dbReference type="STRING" id="1890683.A0A427XRM3"/>
<dbReference type="Pfam" id="PF00300">
    <property type="entry name" value="His_Phos_1"/>
    <property type="match status" value="1"/>
</dbReference>
<feature type="region of interest" description="Disordered" evidence="2">
    <location>
        <begin position="181"/>
        <end position="205"/>
    </location>
</feature>
<evidence type="ECO:0000313" key="3">
    <source>
        <dbReference type="EMBL" id="RSH81496.1"/>
    </source>
</evidence>
<keyword evidence="4" id="KW-1185">Reference proteome</keyword>
<dbReference type="OrthoDB" id="354304at2759"/>
<dbReference type="CDD" id="cd07067">
    <property type="entry name" value="HP_PGM_like"/>
    <property type="match status" value="1"/>
</dbReference>
<dbReference type="EMBL" id="RSCD01000030">
    <property type="protein sequence ID" value="RSH81496.1"/>
    <property type="molecule type" value="Genomic_DNA"/>
</dbReference>
<dbReference type="GO" id="GO:0045820">
    <property type="term" value="P:negative regulation of glycolytic process"/>
    <property type="evidence" value="ECO:0007669"/>
    <property type="project" value="TreeGrafter"/>
</dbReference>
<evidence type="ECO:0000256" key="2">
    <source>
        <dbReference type="SAM" id="MobiDB-lite"/>
    </source>
</evidence>
<dbReference type="GO" id="GO:0005829">
    <property type="term" value="C:cytosol"/>
    <property type="evidence" value="ECO:0007669"/>
    <property type="project" value="TreeGrafter"/>
</dbReference>
<gene>
    <name evidence="3" type="ORF">EHS25_006853</name>
</gene>
<dbReference type="Gene3D" id="3.40.50.1240">
    <property type="entry name" value="Phosphoglycerate mutase-like"/>
    <property type="match status" value="1"/>
</dbReference>
<reference evidence="3 4" key="1">
    <citation type="submission" date="2018-11" db="EMBL/GenBank/DDBJ databases">
        <title>Genome sequence of Saitozyma podzolica DSM 27192.</title>
        <authorList>
            <person name="Aliyu H."/>
            <person name="Gorte O."/>
            <person name="Ochsenreither K."/>
        </authorList>
    </citation>
    <scope>NUCLEOTIDE SEQUENCE [LARGE SCALE GENOMIC DNA]</scope>
    <source>
        <strain evidence="3 4">DSM 27192</strain>
    </source>
</reference>
<dbReference type="AlphaFoldDB" id="A0A427XRM3"/>